<dbReference type="SUPFAM" id="SSF141868">
    <property type="entry name" value="EAL domain-like"/>
    <property type="match status" value="1"/>
</dbReference>
<dbReference type="InterPro" id="IPR001633">
    <property type="entry name" value="EAL_dom"/>
</dbReference>
<dbReference type="Gene3D" id="3.30.450.20">
    <property type="entry name" value="PAS domain"/>
    <property type="match status" value="1"/>
</dbReference>
<dbReference type="PROSITE" id="PS50887">
    <property type="entry name" value="GGDEF"/>
    <property type="match status" value="1"/>
</dbReference>
<evidence type="ECO:0000259" key="6">
    <source>
        <dbReference type="PROSITE" id="PS50887"/>
    </source>
</evidence>
<name>A0A2W5F248_9PSED</name>
<dbReference type="PROSITE" id="PS50883">
    <property type="entry name" value="EAL"/>
    <property type="match status" value="1"/>
</dbReference>
<dbReference type="SMART" id="SM00052">
    <property type="entry name" value="EAL"/>
    <property type="match status" value="1"/>
</dbReference>
<comment type="subcellular location">
    <subcellularLocation>
        <location evidence="2">Cell inner membrane</location>
    </subcellularLocation>
</comment>
<feature type="transmembrane region" description="Helical" evidence="3">
    <location>
        <begin position="262"/>
        <end position="286"/>
    </location>
</feature>
<dbReference type="CDD" id="cd00130">
    <property type="entry name" value="PAS"/>
    <property type="match status" value="1"/>
</dbReference>
<evidence type="ECO:0000256" key="3">
    <source>
        <dbReference type="SAM" id="Phobius"/>
    </source>
</evidence>
<dbReference type="AlphaFoldDB" id="A0A2W5F248"/>
<dbReference type="CDD" id="cd01948">
    <property type="entry name" value="EAL"/>
    <property type="match status" value="1"/>
</dbReference>
<evidence type="ECO:0000313" key="7">
    <source>
        <dbReference type="EMBL" id="PZP26466.1"/>
    </source>
</evidence>
<sequence>MSTASSSPGESAFSAANSLRVRRSLLWISALLLALFVAASIALINIARSQNQAANEQSLFYVKKALDNRSKRLQASVMDYAFWGEAYRNLHAKLDLDWAYARQNLGPTLFDDQGYEALFVVDAHGGTSYAVIDGKLQRSVDAGQWLRQDLSSLLAAARESAELGESVSRYLSLDGRPTLVAAAALTTGGDPEVAEVPGPASVLLFVDTLSDGELQVLGDDYGIHGLRLARDAADAQAQPNLALPVQDVALHLRWEAIEPGHYLLSLVLPLLVSAGLMILGLTVFALRRSLVAARAMELNYASLQAGRAALADSEERFRQVAEAASDWIWEIDGEHRLTYLSERFEEVSGHSREAWLGRPIDELLTSAAGSVSAWLDGHTPRPGSRSVLQCEYVAGDGLERACSLSLRRISGSAGYRGTAADITEEIQARARIEHLSQHDALTGLPNRRRMQEFLDGKLQASPTRDHPLVMLSVDLDRFKPVNDALGHAAGDRVLNEVSARLRQCLREGDLVARLGGDEFTLIVTGISSQYEVERLCRRLLARIQQPFMIDDNEVFIGASIGIALAPADGTQAEELLRYADIALYEAKEAGRDTWRFYASGMNERVVERRLLEQDLRHALRDGELRLEFQPRYRVDGQRIAGAEALVRWQHPQRGRLAPDVFIPLAEETGLIVPLSDWVLRTACLEARSWPSTAFVSVNLSPVEFKRGEVVERVRAVLEETGFPPGQLELELTESMMLDDAEGALQTMLQLKALGVRLSMDDFGTGYSSLSYLRAFPFDGLKIDRSFMSDLSDSEDSLAIIQAIVGLGKALTLTVTAEGVETADQLSLLLQVECEEAQGFYLGRPMVADAFREALRSNP</sequence>
<dbReference type="InterPro" id="IPR052155">
    <property type="entry name" value="Biofilm_reg_signaling"/>
</dbReference>
<dbReference type="SMART" id="SM00267">
    <property type="entry name" value="GGDEF"/>
    <property type="match status" value="1"/>
</dbReference>
<dbReference type="PANTHER" id="PTHR44757">
    <property type="entry name" value="DIGUANYLATE CYCLASE DGCP"/>
    <property type="match status" value="1"/>
</dbReference>
<comment type="caution">
    <text evidence="7">The sequence shown here is derived from an EMBL/GenBank/DDBJ whole genome shotgun (WGS) entry which is preliminary data.</text>
</comment>
<dbReference type="InterPro" id="IPR043128">
    <property type="entry name" value="Rev_trsase/Diguanyl_cyclase"/>
</dbReference>
<dbReference type="EMBL" id="QFOH01000002">
    <property type="protein sequence ID" value="PZP26466.1"/>
    <property type="molecule type" value="Genomic_DNA"/>
</dbReference>
<evidence type="ECO:0000259" key="5">
    <source>
        <dbReference type="PROSITE" id="PS50883"/>
    </source>
</evidence>
<keyword evidence="3" id="KW-1133">Transmembrane helix</keyword>
<comment type="cofactor">
    <cofactor evidence="1">
        <name>Mg(2+)</name>
        <dbReference type="ChEBI" id="CHEBI:18420"/>
    </cofactor>
</comment>
<dbReference type="CDD" id="cd01949">
    <property type="entry name" value="GGDEF"/>
    <property type="match status" value="1"/>
</dbReference>
<gene>
    <name evidence="7" type="ORF">DI599_02030</name>
</gene>
<dbReference type="InterPro" id="IPR029787">
    <property type="entry name" value="Nucleotide_cyclase"/>
</dbReference>
<evidence type="ECO:0000313" key="8">
    <source>
        <dbReference type="Proteomes" id="UP000249198"/>
    </source>
</evidence>
<keyword evidence="3" id="KW-0472">Membrane</keyword>
<dbReference type="GO" id="GO:0003824">
    <property type="term" value="F:catalytic activity"/>
    <property type="evidence" value="ECO:0007669"/>
    <property type="project" value="UniProtKB-ARBA"/>
</dbReference>
<dbReference type="SUPFAM" id="SSF55785">
    <property type="entry name" value="PYP-like sensor domain (PAS domain)"/>
    <property type="match status" value="1"/>
</dbReference>
<dbReference type="FunFam" id="3.30.70.270:FF:000001">
    <property type="entry name" value="Diguanylate cyclase domain protein"/>
    <property type="match status" value="1"/>
</dbReference>
<dbReference type="NCBIfam" id="TIGR00229">
    <property type="entry name" value="sensory_box"/>
    <property type="match status" value="1"/>
</dbReference>
<dbReference type="InterPro" id="IPR000014">
    <property type="entry name" value="PAS"/>
</dbReference>
<feature type="domain" description="EAL" evidence="5">
    <location>
        <begin position="608"/>
        <end position="858"/>
    </location>
</feature>
<reference evidence="7 8" key="1">
    <citation type="submission" date="2017-08" db="EMBL/GenBank/DDBJ databases">
        <title>Infants hospitalized years apart are colonized by the same room-sourced microbial strains.</title>
        <authorList>
            <person name="Brooks B."/>
            <person name="Olm M.R."/>
            <person name="Firek B.A."/>
            <person name="Baker R."/>
            <person name="Thomas B.C."/>
            <person name="Morowitz M.J."/>
            <person name="Banfield J.F."/>
        </authorList>
    </citation>
    <scope>NUCLEOTIDE SEQUENCE [LARGE SCALE GENOMIC DNA]</scope>
    <source>
        <strain evidence="7">S2_009_000_R2_77</strain>
    </source>
</reference>
<protein>
    <submittedName>
        <fullName evidence="7">Diguanylate cyclase</fullName>
    </submittedName>
</protein>
<dbReference type="Proteomes" id="UP000249198">
    <property type="component" value="Unassembled WGS sequence"/>
</dbReference>
<dbReference type="NCBIfam" id="TIGR00254">
    <property type="entry name" value="GGDEF"/>
    <property type="match status" value="1"/>
</dbReference>
<evidence type="ECO:0000259" key="4">
    <source>
        <dbReference type="PROSITE" id="PS50112"/>
    </source>
</evidence>
<feature type="transmembrane region" description="Helical" evidence="3">
    <location>
        <begin position="25"/>
        <end position="47"/>
    </location>
</feature>
<feature type="domain" description="GGDEF" evidence="6">
    <location>
        <begin position="466"/>
        <end position="599"/>
    </location>
</feature>
<dbReference type="GO" id="GO:0005886">
    <property type="term" value="C:plasma membrane"/>
    <property type="evidence" value="ECO:0007669"/>
    <property type="project" value="UniProtKB-SubCell"/>
</dbReference>
<dbReference type="InterPro" id="IPR007892">
    <property type="entry name" value="CHASE4"/>
</dbReference>
<feature type="domain" description="PAS" evidence="4">
    <location>
        <begin position="313"/>
        <end position="364"/>
    </location>
</feature>
<dbReference type="Pfam" id="PF00990">
    <property type="entry name" value="GGDEF"/>
    <property type="match status" value="1"/>
</dbReference>
<dbReference type="SMART" id="SM00091">
    <property type="entry name" value="PAS"/>
    <property type="match status" value="1"/>
</dbReference>
<dbReference type="PANTHER" id="PTHR44757:SF10">
    <property type="entry name" value="MEMBRANE PROTEIN"/>
    <property type="match status" value="1"/>
</dbReference>
<dbReference type="RefSeq" id="WP_273229084.1">
    <property type="nucleotide sequence ID" value="NZ_QFOH01000002.1"/>
</dbReference>
<dbReference type="Pfam" id="PF05228">
    <property type="entry name" value="CHASE4"/>
    <property type="match status" value="1"/>
</dbReference>
<evidence type="ECO:0000256" key="2">
    <source>
        <dbReference type="ARBA" id="ARBA00004533"/>
    </source>
</evidence>
<accession>A0A2W5F248</accession>
<dbReference type="Gene3D" id="3.20.20.450">
    <property type="entry name" value="EAL domain"/>
    <property type="match status" value="1"/>
</dbReference>
<dbReference type="InterPro" id="IPR035919">
    <property type="entry name" value="EAL_sf"/>
</dbReference>
<dbReference type="InterPro" id="IPR035965">
    <property type="entry name" value="PAS-like_dom_sf"/>
</dbReference>
<keyword evidence="3" id="KW-0812">Transmembrane</keyword>
<dbReference type="Gene3D" id="3.30.70.270">
    <property type="match status" value="1"/>
</dbReference>
<dbReference type="PROSITE" id="PS50112">
    <property type="entry name" value="PAS"/>
    <property type="match status" value="1"/>
</dbReference>
<dbReference type="Pfam" id="PF13188">
    <property type="entry name" value="PAS_8"/>
    <property type="match status" value="1"/>
</dbReference>
<organism evidence="7 8">
    <name type="scientific">Pseudomonas kuykendallii</name>
    <dbReference type="NCBI Taxonomy" id="1007099"/>
    <lineage>
        <taxon>Bacteria</taxon>
        <taxon>Pseudomonadati</taxon>
        <taxon>Pseudomonadota</taxon>
        <taxon>Gammaproteobacteria</taxon>
        <taxon>Pseudomonadales</taxon>
        <taxon>Pseudomonadaceae</taxon>
        <taxon>Pseudomonas</taxon>
    </lineage>
</organism>
<dbReference type="InterPro" id="IPR000160">
    <property type="entry name" value="GGDEF_dom"/>
</dbReference>
<dbReference type="Pfam" id="PF00563">
    <property type="entry name" value="EAL"/>
    <property type="match status" value="1"/>
</dbReference>
<evidence type="ECO:0000256" key="1">
    <source>
        <dbReference type="ARBA" id="ARBA00001946"/>
    </source>
</evidence>
<proteinExistence type="predicted"/>
<dbReference type="SUPFAM" id="SSF55073">
    <property type="entry name" value="Nucleotide cyclase"/>
    <property type="match status" value="1"/>
</dbReference>